<proteinExistence type="predicted"/>
<dbReference type="EMBL" id="CP002475">
    <property type="protein sequence ID" value="ADW01619.1"/>
    <property type="molecule type" value="Genomic_DNA"/>
</dbReference>
<name>A0A8D4B9S1_STRFA</name>
<dbReference type="GO" id="GO:0006635">
    <property type="term" value="P:fatty acid beta-oxidation"/>
    <property type="evidence" value="ECO:0007669"/>
    <property type="project" value="TreeGrafter"/>
</dbReference>
<evidence type="ECO:0000313" key="2">
    <source>
        <dbReference type="EMBL" id="ADW01619.1"/>
    </source>
</evidence>
<dbReference type="KEGG" id="sfa:Sfla_0151"/>
<sequence length="292" mass="31360">MTAEGPEPVYETILLRRADGIAWITLNRPERLNATTEQMHHELLDAFARVADDGSSRVLVLTGAGDRAFCIGSDLGFLTEVLDGEEPDSDLFAAYLERLNGVVFALERMPVPTIAMVQAKARASGFEMVVACDFVLIAEEARIGDVHTPYGHMPGAGATHRTVRKMGLQPAMELLMTGRWMSAAEAVEKKLALRAVPRDRLREETTVFARTLVDIPGDSLRHLKAAVMGGLGRTVEEAVATETSEYLALLRSSSGPVDGFRAGQRERALRRAGPASGEVTATGPAQGGGPPP</sequence>
<dbReference type="Pfam" id="PF00378">
    <property type="entry name" value="ECH_1"/>
    <property type="match status" value="1"/>
</dbReference>
<gene>
    <name evidence="2" type="ordered locus">Sfla_0151</name>
</gene>
<organism evidence="2 3">
    <name type="scientific">Streptomyces pratensis (strain ATCC 33331 / IAF-45CD)</name>
    <dbReference type="NCBI Taxonomy" id="591167"/>
    <lineage>
        <taxon>Bacteria</taxon>
        <taxon>Bacillati</taxon>
        <taxon>Actinomycetota</taxon>
        <taxon>Actinomycetes</taxon>
        <taxon>Kitasatosporales</taxon>
        <taxon>Streptomycetaceae</taxon>
        <taxon>Streptomyces</taxon>
    </lineage>
</organism>
<accession>A0A8D4B9S1</accession>
<dbReference type="OrthoDB" id="4699757at2"/>
<dbReference type="Proteomes" id="UP000002066">
    <property type="component" value="Chromosome"/>
</dbReference>
<dbReference type="CDD" id="cd06558">
    <property type="entry name" value="crotonase-like"/>
    <property type="match status" value="1"/>
</dbReference>
<protein>
    <submittedName>
        <fullName evidence="2">Enoyl-CoA hydratase/isomerase</fullName>
    </submittedName>
</protein>
<dbReference type="GO" id="GO:0003824">
    <property type="term" value="F:catalytic activity"/>
    <property type="evidence" value="ECO:0007669"/>
    <property type="project" value="UniProtKB-ARBA"/>
</dbReference>
<reference evidence="2 3" key="1">
    <citation type="submission" date="2011-01" db="EMBL/GenBank/DDBJ databases">
        <title>Complete sequence of chromosome of Streptomyces flavogriseus ATCC 33331.</title>
        <authorList>
            <consortium name="US DOE Joint Genome Institute"/>
            <person name="Lucas S."/>
            <person name="Copeland A."/>
            <person name="Lapidus A."/>
            <person name="Cheng J.-F."/>
            <person name="Goodwin L."/>
            <person name="Pitluck S."/>
            <person name="Davenport K."/>
            <person name="Detter J.C."/>
            <person name="Han C."/>
            <person name="Tapia R."/>
            <person name="Land M."/>
            <person name="Hauser L."/>
            <person name="Kyrpides N."/>
            <person name="Ivanova N."/>
            <person name="Ovchinnikova G."/>
            <person name="Pagani I."/>
            <person name="Brumm P."/>
            <person name="Mead D."/>
            <person name="Woyke T."/>
        </authorList>
    </citation>
    <scope>NUCLEOTIDE SEQUENCE [LARGE SCALE GENOMIC DNA]</scope>
    <source>
        <strain evidence="3">ATCC 33331 / IAF-45CD</strain>
    </source>
</reference>
<dbReference type="AlphaFoldDB" id="A0A8D4B9S1"/>
<dbReference type="InterPro" id="IPR001753">
    <property type="entry name" value="Enoyl-CoA_hydra/iso"/>
</dbReference>
<dbReference type="PANTHER" id="PTHR11941:SF54">
    <property type="entry name" value="ENOYL-COA HYDRATASE, MITOCHONDRIAL"/>
    <property type="match status" value="1"/>
</dbReference>
<dbReference type="Gene3D" id="3.90.226.10">
    <property type="entry name" value="2-enoyl-CoA Hydratase, Chain A, domain 1"/>
    <property type="match status" value="1"/>
</dbReference>
<evidence type="ECO:0000256" key="1">
    <source>
        <dbReference type="SAM" id="MobiDB-lite"/>
    </source>
</evidence>
<dbReference type="SUPFAM" id="SSF52096">
    <property type="entry name" value="ClpP/crotonase"/>
    <property type="match status" value="1"/>
</dbReference>
<evidence type="ECO:0000313" key="3">
    <source>
        <dbReference type="Proteomes" id="UP000002066"/>
    </source>
</evidence>
<dbReference type="InterPro" id="IPR029045">
    <property type="entry name" value="ClpP/crotonase-like_dom_sf"/>
</dbReference>
<feature type="region of interest" description="Disordered" evidence="1">
    <location>
        <begin position="255"/>
        <end position="292"/>
    </location>
</feature>
<dbReference type="PANTHER" id="PTHR11941">
    <property type="entry name" value="ENOYL-COA HYDRATASE-RELATED"/>
    <property type="match status" value="1"/>
</dbReference>